<dbReference type="VEuPathDB" id="TriTrypDB:TRSC58_01733"/>
<dbReference type="PROSITE" id="PS51007">
    <property type="entry name" value="CYTC"/>
    <property type="match status" value="1"/>
</dbReference>
<evidence type="ECO:0000313" key="7">
    <source>
        <dbReference type="Proteomes" id="UP000031737"/>
    </source>
</evidence>
<dbReference type="OrthoDB" id="250587at2759"/>
<organism evidence="6 7">
    <name type="scientific">Trypanosoma rangeli SC58</name>
    <dbReference type="NCBI Taxonomy" id="429131"/>
    <lineage>
        <taxon>Eukaryota</taxon>
        <taxon>Discoba</taxon>
        <taxon>Euglenozoa</taxon>
        <taxon>Kinetoplastea</taxon>
        <taxon>Metakinetoplastina</taxon>
        <taxon>Trypanosomatida</taxon>
        <taxon>Trypanosomatidae</taxon>
        <taxon>Trypanosoma</taxon>
        <taxon>Herpetosoma</taxon>
    </lineage>
</organism>
<comment type="caution">
    <text evidence="6">The sequence shown here is derived from an EMBL/GenBank/DDBJ whole genome shotgun (WGS) entry which is preliminary data.</text>
</comment>
<dbReference type="GO" id="GO:0009055">
    <property type="term" value="F:electron transfer activity"/>
    <property type="evidence" value="ECO:0007669"/>
    <property type="project" value="InterPro"/>
</dbReference>
<evidence type="ECO:0000256" key="3">
    <source>
        <dbReference type="PROSITE-ProRule" id="PRU00433"/>
    </source>
</evidence>
<sequence>MPCTRPVAAVAATATATTTAEAFEAGLVRLVRSHHIHTVELLSATEQTHVGAAVCSSSPLPVLIVVEARLTSVLTWQPDSRSQPHFNDEPSRDGSNVFTYHISFLSPTDAVPIPASSLSFNFPRTTLSAEWCAQLQRQLAVCSALAGLPTILRISLLPYVPHLTWDRGRDGLLGATHSAMMMSSPLEKGAVGGDGDVVPEELVRVAVLLNANIPLGPRAGQNTAVLLLHAADGAMCSVATSFPSLTSEERKKRPRQSTSKSERLKTDAVMENEPFFGMLSRHSETYILPKISWEVVWSRPMQLGKDGCCDVCGLREQLGCSFYLEGSLDARRVQSITLIVDAPFELWRRALYSDALFGSSSDGESLRGFPECVAKTVAAALSRLVAENIDCFVCHSVTRSSGSGGGGEKAEGAASTASASAAADPVPLHQSWPLLAQSIADSLAQIVRTSRNRVFVAEVHRLLLNRQGAEKPPSWFDVGDDPAMDSGFGAACSPPPLAKTVALLRWAVETRLMES</sequence>
<dbReference type="EMBL" id="AUPL01001733">
    <property type="protein sequence ID" value="ESL10534.1"/>
    <property type="molecule type" value="Genomic_DNA"/>
</dbReference>
<dbReference type="GO" id="GO:0046872">
    <property type="term" value="F:metal ion binding"/>
    <property type="evidence" value="ECO:0007669"/>
    <property type="project" value="UniProtKB-KW"/>
</dbReference>
<feature type="domain" description="Cytochrome c" evidence="5">
    <location>
        <begin position="358"/>
        <end position="508"/>
    </location>
</feature>
<proteinExistence type="predicted"/>
<dbReference type="GO" id="GO:0020037">
    <property type="term" value="F:heme binding"/>
    <property type="evidence" value="ECO:0007669"/>
    <property type="project" value="InterPro"/>
</dbReference>
<accession>A0A061J6P5</accession>
<dbReference type="InterPro" id="IPR009056">
    <property type="entry name" value="Cyt_c-like_dom"/>
</dbReference>
<evidence type="ECO:0000256" key="2">
    <source>
        <dbReference type="ARBA" id="ARBA00023004"/>
    </source>
</evidence>
<keyword evidence="2 3" id="KW-0408">Iron</keyword>
<name>A0A061J6P5_TRYRA</name>
<reference evidence="6 7" key="1">
    <citation type="submission" date="2013-07" db="EMBL/GenBank/DDBJ databases">
        <authorList>
            <person name="Stoco P.H."/>
            <person name="Wagner G."/>
            <person name="Gerber A."/>
            <person name="Zaha A."/>
            <person name="Thompson C."/>
            <person name="Bartholomeu D.C."/>
            <person name="Luckemeyer D.D."/>
            <person name="Bahia D."/>
            <person name="Loreto E."/>
            <person name="Prestes E.B."/>
            <person name="Lima F.M."/>
            <person name="Rodrigues-Luiz G."/>
            <person name="Vallejo G.A."/>
            <person name="Filho J.F."/>
            <person name="Monteiro K.M."/>
            <person name="Tyler K.M."/>
            <person name="de Almeida L.G."/>
            <person name="Ortiz M.F."/>
            <person name="Siervo M.A."/>
            <person name="de Moraes M.H."/>
            <person name="Cunha O.L."/>
            <person name="Mendonca-Neto R."/>
            <person name="Silva R."/>
            <person name="Teixeira S.M."/>
            <person name="Murta S.M."/>
            <person name="Sincero T.C."/>
            <person name="Mendes T.A."/>
            <person name="Urmenyi T.P."/>
            <person name="Silva V.G."/>
            <person name="da Rocha W.D."/>
            <person name="Andersson B."/>
            <person name="Romanha A.J."/>
            <person name="Steindel M."/>
            <person name="de Vasconcelos A.T."/>
            <person name="Grisard E.C."/>
        </authorList>
    </citation>
    <scope>NUCLEOTIDE SEQUENCE [LARGE SCALE GENOMIC DNA]</scope>
    <source>
        <strain evidence="6 7">SC58</strain>
    </source>
</reference>
<keyword evidence="7" id="KW-1185">Reference proteome</keyword>
<feature type="region of interest" description="Disordered" evidence="4">
    <location>
        <begin position="399"/>
        <end position="418"/>
    </location>
</feature>
<dbReference type="AlphaFoldDB" id="A0A061J6P5"/>
<evidence type="ECO:0000256" key="1">
    <source>
        <dbReference type="ARBA" id="ARBA00022723"/>
    </source>
</evidence>
<protein>
    <recommendedName>
        <fullName evidence="5">Cytochrome c domain-containing protein</fullName>
    </recommendedName>
</protein>
<gene>
    <name evidence="6" type="ORF">TRSC58_01733</name>
</gene>
<evidence type="ECO:0000313" key="6">
    <source>
        <dbReference type="EMBL" id="ESL10534.1"/>
    </source>
</evidence>
<keyword evidence="1 3" id="KW-0479">Metal-binding</keyword>
<evidence type="ECO:0000259" key="5">
    <source>
        <dbReference type="PROSITE" id="PS51007"/>
    </source>
</evidence>
<keyword evidence="3" id="KW-0349">Heme</keyword>
<evidence type="ECO:0000256" key="4">
    <source>
        <dbReference type="SAM" id="MobiDB-lite"/>
    </source>
</evidence>
<dbReference type="Proteomes" id="UP000031737">
    <property type="component" value="Unassembled WGS sequence"/>
</dbReference>